<dbReference type="RefSeq" id="WP_268005303.1">
    <property type="nucleotide sequence ID" value="NZ_BSUT01000001.1"/>
</dbReference>
<dbReference type="Pfam" id="PF13565">
    <property type="entry name" value="HTH_32"/>
    <property type="match status" value="1"/>
</dbReference>
<dbReference type="EMBL" id="CP104067">
    <property type="protein sequence ID" value="WAH41391.1"/>
    <property type="molecule type" value="Genomic_DNA"/>
</dbReference>
<dbReference type="SUPFAM" id="SSF46689">
    <property type="entry name" value="Homeodomain-like"/>
    <property type="match status" value="1"/>
</dbReference>
<reference evidence="1" key="1">
    <citation type="submission" date="2022-08" db="EMBL/GenBank/DDBJ databases">
        <title>Alicyclobacillus fastidiosus DSM 17978, complete genome.</title>
        <authorList>
            <person name="Wang Q."/>
            <person name="Cai R."/>
            <person name="Wang Z."/>
        </authorList>
    </citation>
    <scope>NUCLEOTIDE SEQUENCE</scope>
    <source>
        <strain evidence="1">DSM 17978</strain>
    </source>
</reference>
<dbReference type="InterPro" id="IPR009057">
    <property type="entry name" value="Homeodomain-like_sf"/>
</dbReference>
<organism evidence="1 2">
    <name type="scientific">Alicyclobacillus fastidiosus</name>
    <dbReference type="NCBI Taxonomy" id="392011"/>
    <lineage>
        <taxon>Bacteria</taxon>
        <taxon>Bacillati</taxon>
        <taxon>Bacillota</taxon>
        <taxon>Bacilli</taxon>
        <taxon>Bacillales</taxon>
        <taxon>Alicyclobacillaceae</taxon>
        <taxon>Alicyclobacillus</taxon>
    </lineage>
</organism>
<keyword evidence="2" id="KW-1185">Reference proteome</keyword>
<gene>
    <name evidence="1" type="ORF">NZD89_24600</name>
</gene>
<sequence>MCIFVRELTAQEGNKLVRIARKSSDSVEVRRALVILASAQKMKVPEISDLYHLSKEHIRHIIRAFDEDGFQSLKPRYGGGRPRTFTEEQRADITELAQIPPKALGLPFTQWSLSKLKETAEQKGILKSISIETIRVILDEADITYQHTKTWKESNDPEFESKKTNRIAVP</sequence>
<evidence type="ECO:0000313" key="1">
    <source>
        <dbReference type="EMBL" id="WAH41391.1"/>
    </source>
</evidence>
<accession>A0ABY6ZGQ2</accession>
<evidence type="ECO:0000313" key="2">
    <source>
        <dbReference type="Proteomes" id="UP001164761"/>
    </source>
</evidence>
<name>A0ABY6ZGQ2_9BACL</name>
<protein>
    <submittedName>
        <fullName evidence="1">Helix-turn-helix domain-containing protein</fullName>
    </submittedName>
</protein>
<proteinExistence type="predicted"/>
<dbReference type="Proteomes" id="UP001164761">
    <property type="component" value="Chromosome"/>
</dbReference>